<dbReference type="AlphaFoldDB" id="A0A0L6UM65"/>
<dbReference type="OrthoDB" id="2506745at2759"/>
<evidence type="ECO:0000313" key="1">
    <source>
        <dbReference type="EMBL" id="KNZ49633.1"/>
    </source>
</evidence>
<dbReference type="VEuPathDB" id="FungiDB:VP01_4890g2"/>
<organism evidence="1 2">
    <name type="scientific">Puccinia sorghi</name>
    <dbReference type="NCBI Taxonomy" id="27349"/>
    <lineage>
        <taxon>Eukaryota</taxon>
        <taxon>Fungi</taxon>
        <taxon>Dikarya</taxon>
        <taxon>Basidiomycota</taxon>
        <taxon>Pucciniomycotina</taxon>
        <taxon>Pucciniomycetes</taxon>
        <taxon>Pucciniales</taxon>
        <taxon>Pucciniaceae</taxon>
        <taxon>Puccinia</taxon>
    </lineage>
</organism>
<dbReference type="EMBL" id="LAVV01010043">
    <property type="protein sequence ID" value="KNZ49633.1"/>
    <property type="molecule type" value="Genomic_DNA"/>
</dbReference>
<gene>
    <name evidence="1" type="ORF">VP01_4890g2</name>
</gene>
<proteinExistence type="predicted"/>
<reference evidence="1 2" key="1">
    <citation type="submission" date="2015-08" db="EMBL/GenBank/DDBJ databases">
        <title>Next Generation Sequencing and Analysis of the Genome of Puccinia sorghi L Schw, the Causal Agent of Maize Common Rust.</title>
        <authorList>
            <person name="Rochi L."/>
            <person name="Burguener G."/>
            <person name="Darino M."/>
            <person name="Turjanski A."/>
            <person name="Kreff E."/>
            <person name="Dieguez M.J."/>
            <person name="Sacco F."/>
        </authorList>
    </citation>
    <scope>NUCLEOTIDE SEQUENCE [LARGE SCALE GENOMIC DNA]</scope>
    <source>
        <strain evidence="1 2">RO10H11247</strain>
    </source>
</reference>
<comment type="caution">
    <text evidence="1">The sequence shown here is derived from an EMBL/GenBank/DDBJ whole genome shotgun (WGS) entry which is preliminary data.</text>
</comment>
<dbReference type="STRING" id="27349.A0A0L6UM65"/>
<dbReference type="PANTHER" id="PTHR31912">
    <property type="entry name" value="IP13529P"/>
    <property type="match status" value="1"/>
</dbReference>
<accession>A0A0L6UM65</accession>
<protein>
    <submittedName>
        <fullName evidence="1">Uncharacterized protein</fullName>
    </submittedName>
</protein>
<sequence length="385" mass="44022">MISDETRTAPTIQSNPNSLKMKPAYMIKQSLVGKDFKIILQVAPFLFFKFMSPDQQNHWMALCMLSTYFFTTKMDNMTTSLSNIYKYIRIFLHHTIRMSTRCANKPKFHMLLHLPESIKRFGPPSLFATPGQDIAISFGKFQSLQLILSGAKLTNNCSGLRFHPGPNVTQLFLENEMIQQSMGYNSSMVKTEASYPIQMQSPLPNDEKEAVPHYLIQTYPGYEFKQIHQLRINVKDVVPTGNEAVRFIGQVEYIWKGKAQNQSCLYIKLTLFNVGPLHNFYNMNFLVNQNEVGMCRAVEIVACLNVQHDCFSANCSFINNPAPHNNSQEGNPPRTIIQHKDDKTYILNAASLSSISWRQNSSSLTHPPIASAQWKQVVQHEMKKW</sequence>
<evidence type="ECO:0000313" key="2">
    <source>
        <dbReference type="Proteomes" id="UP000037035"/>
    </source>
</evidence>
<dbReference type="Proteomes" id="UP000037035">
    <property type="component" value="Unassembled WGS sequence"/>
</dbReference>
<name>A0A0L6UM65_9BASI</name>
<dbReference type="PANTHER" id="PTHR31912:SF34">
    <property type="entry name" value="NOTOCHORD-RELATED PROTEIN"/>
    <property type="match status" value="1"/>
</dbReference>
<keyword evidence="2" id="KW-1185">Reference proteome</keyword>